<sequence>MSENTNSPNIFFISIPYSQIKINNGFWKNKQDVNAEKAIFHQWKMLEKSGCIDNFRIIAKNKEGYRKGLSYWDSDAHKWSEAAIRISSARKNTKLKELIDLYIKLLQEAQDEDGYIFTYNQFFFPETKWKNLLIEHELYTAGHLIEAAVEHYQTTREKTFLQIAEKLAEAIYIQFFNSKKIEVPGHQEIEIALIKLFRVNNDRRYLNLAKKFIENRGRKKLFFIQMIKEFLSVEERTKEVNKQIEKLTHNKEYEKKVMSDLKIDDIPFLKFRFYYSALTGKYMQHNKPFFKMKHPVGHSVRFTYFMTAAALLQQELENKIYLQQLERIWKEMVTKYMYATGGIGSLPMLEGFGKAYELPQKYAYCETCAAIGSVFWSNELLKLTGKACYSDLIEWQLYNAILVSSSIDGTKYFYYNPMISNGNYERQNWYRTACCPSNYSRTIAKVGDYIYSMKESELWIHQYISNSSKIGQEINLSLVSYFPWEGKVKLFINFKKSNYKLSKLHFRFPSWTKKMKISINGQNKEFNHQTNSETITTASGYNPLLSEYVTLEDNFSNKTEIDLEFQMNVTKLYSHKKIKENRRKIALSYGPLVYCFEKIDNPNSKIPFETIDTSQIEVKDFLFPNFGNIKIIETRNQSGEKIIATPYFLWENRGKTEMQIWINEKI</sequence>
<dbReference type="Pfam" id="PF20736">
    <property type="entry name" value="Glyco_hydro127M"/>
    <property type="match status" value="1"/>
</dbReference>
<dbReference type="Pfam" id="PF20737">
    <property type="entry name" value="Glyco_hydro127C"/>
    <property type="match status" value="1"/>
</dbReference>
<dbReference type="GO" id="GO:0016787">
    <property type="term" value="F:hydrolase activity"/>
    <property type="evidence" value="ECO:0007669"/>
    <property type="project" value="UniProtKB-KW"/>
</dbReference>
<dbReference type="Pfam" id="PF07944">
    <property type="entry name" value="Beta-AFase-like_GH127_cat"/>
    <property type="match status" value="1"/>
</dbReference>
<dbReference type="SUPFAM" id="SSF48208">
    <property type="entry name" value="Six-hairpin glycosidases"/>
    <property type="match status" value="1"/>
</dbReference>
<dbReference type="Gene3D" id="1.50.10.20">
    <property type="match status" value="1"/>
</dbReference>
<dbReference type="InterPro" id="IPR049049">
    <property type="entry name" value="Beta-AFase-like_GH127_C"/>
</dbReference>
<evidence type="ECO:0000259" key="1">
    <source>
        <dbReference type="Pfam" id="PF07944"/>
    </source>
</evidence>
<dbReference type="InterPro" id="IPR049046">
    <property type="entry name" value="Beta-AFase-like_GH127_middle"/>
</dbReference>
<accession>A0A9Y1FM11</accession>
<dbReference type="EMBL" id="CP084166">
    <property type="protein sequence ID" value="UJG41128.1"/>
    <property type="molecule type" value="Genomic_DNA"/>
</dbReference>
<dbReference type="InterPro" id="IPR008928">
    <property type="entry name" value="6-hairpin_glycosidase_sf"/>
</dbReference>
<name>A0A9Y1FM11_9ARCH</name>
<dbReference type="InterPro" id="IPR012878">
    <property type="entry name" value="Beta-AFase-like_GH127_cat"/>
</dbReference>
<organism evidence="4">
    <name type="scientific">Candidatus Heimdallarchaeum aukensis</name>
    <dbReference type="NCBI Taxonomy" id="2876573"/>
    <lineage>
        <taxon>Archaea</taxon>
        <taxon>Promethearchaeati</taxon>
        <taxon>Candidatus Heimdallarchaeota</taxon>
        <taxon>Candidatus Heimdallarchaeia (ex Rinke et al. 2021) (nom. nud.)</taxon>
        <taxon>Candidatus Heimdallarchaeales</taxon>
        <taxon>Candidatus Heimdallarchaeaceae</taxon>
        <taxon>Candidatus Heimdallarchaeum</taxon>
    </lineage>
</organism>
<protein>
    <submittedName>
        <fullName evidence="4">Glycoside hydrolase family 127 protein</fullName>
    </submittedName>
</protein>
<proteinExistence type="predicted"/>
<feature type="domain" description="Non-reducing end beta-L-arabinofuranosidase-like GH127 catalytic" evidence="1">
    <location>
        <begin position="20"/>
        <end position="448"/>
    </location>
</feature>
<keyword evidence="4" id="KW-0378">Hydrolase</keyword>
<feature type="domain" description="Non-reducing end beta-L-arabinofuranosidase-like GH127 middle" evidence="2">
    <location>
        <begin position="458"/>
        <end position="567"/>
    </location>
</feature>
<dbReference type="AlphaFoldDB" id="A0A9Y1FM11"/>
<dbReference type="InterPro" id="IPR049174">
    <property type="entry name" value="Beta-AFase-like"/>
</dbReference>
<reference evidence="4" key="1">
    <citation type="journal article" date="2022" name="Nat. Microbiol.">
        <title>Unique mobile elements and scalable gene flow at the prokaryote-eukaryote boundary revealed by circularized Asgard archaea genomes.</title>
        <authorList>
            <person name="Wu F."/>
            <person name="Speth D.R."/>
            <person name="Philosof A."/>
            <person name="Cremiere A."/>
            <person name="Narayanan A."/>
            <person name="Barco R.A."/>
            <person name="Connon S.A."/>
            <person name="Amend J.P."/>
            <person name="Antoshechkin I.A."/>
            <person name="Orphan V.J."/>
        </authorList>
    </citation>
    <scope>NUCLEOTIDE SEQUENCE</scope>
    <source>
        <strain evidence="4">PM71</strain>
    </source>
</reference>
<evidence type="ECO:0000259" key="3">
    <source>
        <dbReference type="Pfam" id="PF20737"/>
    </source>
</evidence>
<dbReference type="Proteomes" id="UP001201020">
    <property type="component" value="Chromosome"/>
</dbReference>
<feature type="domain" description="Non-reducing end beta-L-arabinofuranosidase-like GH127 C-terminal" evidence="3">
    <location>
        <begin position="570"/>
        <end position="663"/>
    </location>
</feature>
<dbReference type="PANTHER" id="PTHR43465:SF2">
    <property type="entry name" value="DUF1680 DOMAIN PROTEIN (AFU_ORTHOLOGUE AFUA_1G08910)"/>
    <property type="match status" value="1"/>
</dbReference>
<gene>
    <name evidence="4" type="ORF">K9W45_01385</name>
</gene>
<evidence type="ECO:0000313" key="4">
    <source>
        <dbReference type="EMBL" id="UJG41128.1"/>
    </source>
</evidence>
<dbReference type="PANTHER" id="PTHR43465">
    <property type="entry name" value="DUF1680 DOMAIN PROTEIN (AFU_ORTHOLOGUE AFUA_1G08910)"/>
    <property type="match status" value="1"/>
</dbReference>
<dbReference type="GO" id="GO:0005975">
    <property type="term" value="P:carbohydrate metabolic process"/>
    <property type="evidence" value="ECO:0007669"/>
    <property type="project" value="InterPro"/>
</dbReference>
<evidence type="ECO:0000259" key="2">
    <source>
        <dbReference type="Pfam" id="PF20736"/>
    </source>
</evidence>